<reference evidence="4" key="2">
    <citation type="submission" date="2014-07" db="EMBL/GenBank/DDBJ databases">
        <title>Initial genome analysis of the psychrotolerant acidophile Acidithiobacillus ferrivorans CF27: insights into iron and sulfur oxidation pathways and into biofilm formation.</title>
        <authorList>
            <person name="Talla E."/>
            <person name="Hedrich S."/>
            <person name="Mangenot S."/>
            <person name="Ji B."/>
            <person name="Johnson D.B."/>
            <person name="Barbe V."/>
            <person name="Bonnefoy V."/>
        </authorList>
    </citation>
    <scope>NUCLEOTIDE SEQUENCE [LARGE SCALE GENOMIC DNA]</scope>
    <source>
        <strain evidence="4">CF27</strain>
    </source>
</reference>
<comment type="similarity">
    <text evidence="2">Belongs to the UPP synthase family. Z-FPP synthase subfamily.</text>
</comment>
<dbReference type="PANTHER" id="PTHR10291">
    <property type="entry name" value="DEHYDRODOLICHYL DIPHOSPHATE SYNTHASE FAMILY MEMBER"/>
    <property type="match status" value="1"/>
</dbReference>
<name>A0A060UPW7_9PROT</name>
<dbReference type="GO" id="GO:0008834">
    <property type="term" value="F:ditrans,polycis-undecaprenyl-diphosphate synthase [(2E,6E)-farnesyl-diphosphate specific] activity"/>
    <property type="evidence" value="ECO:0007669"/>
    <property type="project" value="UniProtKB-EC"/>
</dbReference>
<dbReference type="InterPro" id="IPR036424">
    <property type="entry name" value="UPP_synth-like_sf"/>
</dbReference>
<accession>A0A060UPW7</accession>
<protein>
    <submittedName>
        <fullName evidence="4 5">Ditrans,polycis-undecaprenyl-diphosphate synthase ((2E,6E)-farnesyl-diphosphate specific)</fullName>
        <ecNumber evidence="4 5">2.5.1.31</ecNumber>
    </submittedName>
</protein>
<dbReference type="EC" id="2.5.1.31" evidence="4 5"/>
<dbReference type="Proteomes" id="UP000193925">
    <property type="component" value="Chromosome AFERRI"/>
</dbReference>
<dbReference type="Gene3D" id="3.40.1180.10">
    <property type="entry name" value="Decaprenyl diphosphate synthase-like"/>
    <property type="match status" value="1"/>
</dbReference>
<keyword evidence="3" id="KW-0472">Membrane</keyword>
<dbReference type="EMBL" id="LT841305">
    <property type="protein sequence ID" value="SMH64233.1"/>
    <property type="molecule type" value="Genomic_DNA"/>
</dbReference>
<evidence type="ECO:0000256" key="3">
    <source>
        <dbReference type="SAM" id="Phobius"/>
    </source>
</evidence>
<feature type="transmembrane region" description="Helical" evidence="3">
    <location>
        <begin position="19"/>
        <end position="38"/>
    </location>
</feature>
<dbReference type="AlphaFoldDB" id="A0A060UPW7"/>
<sequence length="216" mass="24273">MCVSAQTAGPQVGSPQNEVTIYLFFVHYCLHVLLFTEASYHRMFVFLKVTRTESGQCCVDDSFGLNVIQIRKVCFMTKRIFPKHVGFIPDGNRRWATSHGLQKESGYARGINPGLLLFDKCKEYGINEISIYGFTKDNTKRAAVQTVAFRRACVAFAFEVVQRGAALLVVGDETSLQFPAELKKFRQRHGSGMKVNLLVNYGWEWDLAGLSCAALK</sequence>
<reference evidence="5 6" key="3">
    <citation type="submission" date="2017-03" db="EMBL/GenBank/DDBJ databases">
        <authorList>
            <person name="Regsiter A."/>
            <person name="William W."/>
        </authorList>
    </citation>
    <scope>NUCLEOTIDE SEQUENCE [LARGE SCALE GENOMIC DNA]</scope>
    <source>
        <strain evidence="5">PRJEB5721</strain>
    </source>
</reference>
<evidence type="ECO:0000313" key="4">
    <source>
        <dbReference type="EMBL" id="CDQ08848.1"/>
    </source>
</evidence>
<dbReference type="PANTHER" id="PTHR10291:SF43">
    <property type="entry name" value="DEHYDRODOLICHYL DIPHOSPHATE SYNTHASE COMPLEX SUBUNIT DHDDS"/>
    <property type="match status" value="1"/>
</dbReference>
<evidence type="ECO:0000313" key="6">
    <source>
        <dbReference type="Proteomes" id="UP000193925"/>
    </source>
</evidence>
<dbReference type="GO" id="GO:0016094">
    <property type="term" value="P:polyprenol biosynthetic process"/>
    <property type="evidence" value="ECO:0007669"/>
    <property type="project" value="TreeGrafter"/>
</dbReference>
<keyword evidence="3" id="KW-0812">Transmembrane</keyword>
<dbReference type="InterPro" id="IPR001441">
    <property type="entry name" value="UPP_synth-like"/>
</dbReference>
<proteinExistence type="inferred from homology"/>
<evidence type="ECO:0000256" key="2">
    <source>
        <dbReference type="ARBA" id="ARBA00038453"/>
    </source>
</evidence>
<reference evidence="4" key="1">
    <citation type="submission" date="2014-03" db="EMBL/GenBank/DDBJ databases">
        <authorList>
            <person name="Genoscope - CEA"/>
        </authorList>
    </citation>
    <scope>NUCLEOTIDE SEQUENCE [LARGE SCALE GENOMIC DNA]</scope>
    <source>
        <strain evidence="4">CF27</strain>
    </source>
</reference>
<keyword evidence="1 4" id="KW-0808">Transferase</keyword>
<dbReference type="Pfam" id="PF01255">
    <property type="entry name" value="Prenyltransf"/>
    <property type="match status" value="1"/>
</dbReference>
<keyword evidence="3" id="KW-1133">Transmembrane helix</keyword>
<dbReference type="SUPFAM" id="SSF64005">
    <property type="entry name" value="Undecaprenyl diphosphate synthase"/>
    <property type="match status" value="1"/>
</dbReference>
<organism evidence="4">
    <name type="scientific">Acidithiobacillus ferrivorans</name>
    <dbReference type="NCBI Taxonomy" id="160808"/>
    <lineage>
        <taxon>Bacteria</taxon>
        <taxon>Pseudomonadati</taxon>
        <taxon>Pseudomonadota</taxon>
        <taxon>Acidithiobacillia</taxon>
        <taxon>Acidithiobacillales</taxon>
        <taxon>Acidithiobacillaceae</taxon>
        <taxon>Acidithiobacillus</taxon>
    </lineage>
</organism>
<dbReference type="EMBL" id="CCCS020000003">
    <property type="protein sequence ID" value="CDQ08848.1"/>
    <property type="molecule type" value="Genomic_DNA"/>
</dbReference>
<gene>
    <name evidence="5" type="ORF">AFERRI_10266</name>
    <name evidence="4" type="ORF">AFERRI_110012</name>
</gene>
<evidence type="ECO:0000256" key="1">
    <source>
        <dbReference type="ARBA" id="ARBA00022679"/>
    </source>
</evidence>
<evidence type="ECO:0000313" key="5">
    <source>
        <dbReference type="EMBL" id="SMH64233.1"/>
    </source>
</evidence>
<keyword evidence="6" id="KW-1185">Reference proteome</keyword>